<evidence type="ECO:0000256" key="2">
    <source>
        <dbReference type="ARBA" id="ARBA00022475"/>
    </source>
</evidence>
<protein>
    <submittedName>
        <fullName evidence="9">ABC transporter permease</fullName>
    </submittedName>
</protein>
<feature type="transmembrane region" description="Helical" evidence="7">
    <location>
        <begin position="303"/>
        <end position="325"/>
    </location>
</feature>
<evidence type="ECO:0000256" key="3">
    <source>
        <dbReference type="ARBA" id="ARBA00022692"/>
    </source>
</evidence>
<dbReference type="InterPro" id="IPR003838">
    <property type="entry name" value="ABC3_permease_C"/>
</dbReference>
<feature type="transmembrane region" description="Helical" evidence="7">
    <location>
        <begin position="748"/>
        <end position="767"/>
    </location>
</feature>
<accession>A0A3L7K0R9</accession>
<dbReference type="AlphaFoldDB" id="A0A3L7K0R9"/>
<keyword evidence="3 7" id="KW-0812">Transmembrane</keyword>
<sequence length="778" mass="86050">MPIYLRLAIRSFLKQKAKAGLMIFSLIFCLSSIGILLNTSSGFEHQMQYSEKASNAADATIYTAKFNKDISSLNKIEGISAAESKSVLRSRAKINGIFHNIELTVLPDDTQTTINKINLVQGTGIRKDGMWFDSASGKTYRLAKSDKVTITFPGSKNTTLSVDGFIDDASKIPTSFSGLGYGYIKKSTLSNIGQPFFYNQVQLAYDHGLSAKQKKTALNKAKEELKAKDISIYRTENGSPTFFIRKTMVHSILSLLIILGILAFLLGFILITHLFHRLVKENIYSLSIQKVIGAKGTHIWKQYGFMIFIIGLILTLCSLPISYYASNYAISYLATKLNLNPISTAYYYSEYLLAMMVGLCFTIPFIASALPILKAAKKPIIHGLNGISSLSESSKKKKKKALFFHYSLLSFRNAFSKKTQVITNIVMLSFGGAIIVACMALNQSLGTIMNDMNKVWKYDIEWDVKSSLNKDDLLSLTKKIDGVKNVEGWTTRNTEVVSASGENNNALLYALPHDTVFIKPKLLKGEWLNRKNTDSIVVNSDFAATAGNLQPGESVTLKIGNNQKKVKVRGIISSDLKGPAVYMDEGAYSEWLSAQSFNRLLVGVKDHSSPSKVLTDGETFLQKNDIYIEGSDTVKEMNSRPREIIALIVRTLTISGAIFGIVGVFNLMTAMSVSVYERIQEIGIIRSLGGTNRKIVQLFMGESIIISLISWMLAAAMSYPLDMILGWKIGEALIHTRIPPILSTRGCIVWLLISLFIGVCSSILPVMKAAKHNLRDIL</sequence>
<evidence type="ECO:0000256" key="5">
    <source>
        <dbReference type="ARBA" id="ARBA00023136"/>
    </source>
</evidence>
<name>A0A3L7K0R9_9BACI</name>
<evidence type="ECO:0000313" key="10">
    <source>
        <dbReference type="Proteomes" id="UP000276770"/>
    </source>
</evidence>
<dbReference type="Pfam" id="PF02687">
    <property type="entry name" value="FtsX"/>
    <property type="match status" value="2"/>
</dbReference>
<evidence type="ECO:0000259" key="8">
    <source>
        <dbReference type="Pfam" id="PF02687"/>
    </source>
</evidence>
<dbReference type="EMBL" id="RCVZ01000003">
    <property type="protein sequence ID" value="RLQ96646.1"/>
    <property type="molecule type" value="Genomic_DNA"/>
</dbReference>
<comment type="similarity">
    <text evidence="6">Belongs to the ABC-4 integral membrane protein family.</text>
</comment>
<keyword evidence="2" id="KW-1003">Cell membrane</keyword>
<evidence type="ECO:0000256" key="6">
    <source>
        <dbReference type="ARBA" id="ARBA00038076"/>
    </source>
</evidence>
<proteinExistence type="inferred from homology"/>
<feature type="transmembrane region" description="Helical" evidence="7">
    <location>
        <begin position="252"/>
        <end position="275"/>
    </location>
</feature>
<dbReference type="GO" id="GO:0022857">
    <property type="term" value="F:transmembrane transporter activity"/>
    <property type="evidence" value="ECO:0007669"/>
    <property type="project" value="TreeGrafter"/>
</dbReference>
<dbReference type="GO" id="GO:0005886">
    <property type="term" value="C:plasma membrane"/>
    <property type="evidence" value="ECO:0007669"/>
    <property type="project" value="UniProtKB-SubCell"/>
</dbReference>
<feature type="transmembrane region" description="Helical" evidence="7">
    <location>
        <begin position="644"/>
        <end position="668"/>
    </location>
</feature>
<keyword evidence="10" id="KW-1185">Reference proteome</keyword>
<gene>
    <name evidence="9" type="ORF">D9X91_05960</name>
</gene>
<feature type="domain" description="ABC3 transporter permease C-terminal" evidence="8">
    <location>
        <begin position="257"/>
        <end position="380"/>
    </location>
</feature>
<dbReference type="PANTHER" id="PTHR30572:SF4">
    <property type="entry name" value="ABC TRANSPORTER PERMEASE YTRF"/>
    <property type="match status" value="1"/>
</dbReference>
<dbReference type="Proteomes" id="UP000276770">
    <property type="component" value="Unassembled WGS sequence"/>
</dbReference>
<comment type="subcellular location">
    <subcellularLocation>
        <location evidence="1">Cell membrane</location>
        <topology evidence="1">Multi-pass membrane protein</topology>
    </subcellularLocation>
</comment>
<dbReference type="RefSeq" id="WP_121679667.1">
    <property type="nucleotide sequence ID" value="NZ_RCVZ01000003.1"/>
</dbReference>
<evidence type="ECO:0000256" key="7">
    <source>
        <dbReference type="SAM" id="Phobius"/>
    </source>
</evidence>
<feature type="transmembrane region" description="Helical" evidence="7">
    <location>
        <begin position="695"/>
        <end position="717"/>
    </location>
</feature>
<evidence type="ECO:0000256" key="1">
    <source>
        <dbReference type="ARBA" id="ARBA00004651"/>
    </source>
</evidence>
<keyword evidence="4 7" id="KW-1133">Transmembrane helix</keyword>
<reference evidence="9 10" key="1">
    <citation type="submission" date="2018-10" db="EMBL/GenBank/DDBJ databases">
        <title>Falsibacillus sp. genome draft.</title>
        <authorList>
            <person name="Shi S."/>
        </authorList>
    </citation>
    <scope>NUCLEOTIDE SEQUENCE [LARGE SCALE GENOMIC DNA]</scope>
    <source>
        <strain evidence="9 10">GY 10110</strain>
    </source>
</reference>
<dbReference type="InterPro" id="IPR050250">
    <property type="entry name" value="Macrolide_Exporter_MacB"/>
</dbReference>
<evidence type="ECO:0000256" key="4">
    <source>
        <dbReference type="ARBA" id="ARBA00022989"/>
    </source>
</evidence>
<evidence type="ECO:0000313" key="9">
    <source>
        <dbReference type="EMBL" id="RLQ96646.1"/>
    </source>
</evidence>
<dbReference type="PANTHER" id="PTHR30572">
    <property type="entry name" value="MEMBRANE COMPONENT OF TRANSPORTER-RELATED"/>
    <property type="match status" value="1"/>
</dbReference>
<feature type="transmembrane region" description="Helical" evidence="7">
    <location>
        <begin position="421"/>
        <end position="442"/>
    </location>
</feature>
<feature type="transmembrane region" description="Helical" evidence="7">
    <location>
        <begin position="345"/>
        <end position="373"/>
    </location>
</feature>
<dbReference type="OrthoDB" id="9780560at2"/>
<keyword evidence="5 7" id="KW-0472">Membrane</keyword>
<comment type="caution">
    <text evidence="9">The sequence shown here is derived from an EMBL/GenBank/DDBJ whole genome shotgun (WGS) entry which is preliminary data.</text>
</comment>
<feature type="transmembrane region" description="Helical" evidence="7">
    <location>
        <begin position="20"/>
        <end position="37"/>
    </location>
</feature>
<organism evidence="9 10">
    <name type="scientific">Falsibacillus albus</name>
    <dbReference type="NCBI Taxonomy" id="2478915"/>
    <lineage>
        <taxon>Bacteria</taxon>
        <taxon>Bacillati</taxon>
        <taxon>Bacillota</taxon>
        <taxon>Bacilli</taxon>
        <taxon>Bacillales</taxon>
        <taxon>Bacillaceae</taxon>
        <taxon>Falsibacillus</taxon>
    </lineage>
</organism>
<feature type="domain" description="ABC3 transporter permease C-terminal" evidence="8">
    <location>
        <begin position="656"/>
        <end position="773"/>
    </location>
</feature>